<sequence>MHDLVWLLALLGAAHSTSALRQPRINAAHKTSVRAAPGGDDAASLFAEAARLRREAAEAERDFAPATEATTEAPAARPGLSVVLPIARPDWSVEDTECFFEPRSDGSAQLIKFEVEVPCGVILQESDDAGGRPIVVVGAVGEGSNAEAAGLRPGDILRATSAVRQQMEMPTWQLLGGGIGRPKTFRFIFGADLDAKPARDFEEVLGAVGSNRLDPQGRPAILVVERPA</sequence>
<evidence type="ECO:0008006" key="4">
    <source>
        <dbReference type="Google" id="ProtNLM"/>
    </source>
</evidence>
<comment type="caution">
    <text evidence="2">The sequence shown here is derived from an EMBL/GenBank/DDBJ whole genome shotgun (WGS) entry which is preliminary data.</text>
</comment>
<evidence type="ECO:0000313" key="3">
    <source>
        <dbReference type="Proteomes" id="UP000789595"/>
    </source>
</evidence>
<keyword evidence="1" id="KW-0732">Signal</keyword>
<dbReference type="InterPro" id="IPR036034">
    <property type="entry name" value="PDZ_sf"/>
</dbReference>
<dbReference type="Proteomes" id="UP000789595">
    <property type="component" value="Unassembled WGS sequence"/>
</dbReference>
<proteinExistence type="predicted"/>
<gene>
    <name evidence="2" type="ORF">PECAL_4P26760</name>
</gene>
<accession>A0A8J2WPM7</accession>
<feature type="chain" id="PRO_5035265425" description="PDZ domain-containing protein" evidence="1">
    <location>
        <begin position="20"/>
        <end position="228"/>
    </location>
</feature>
<evidence type="ECO:0000256" key="1">
    <source>
        <dbReference type="SAM" id="SignalP"/>
    </source>
</evidence>
<feature type="signal peptide" evidence="1">
    <location>
        <begin position="1"/>
        <end position="19"/>
    </location>
</feature>
<dbReference type="SUPFAM" id="SSF50156">
    <property type="entry name" value="PDZ domain-like"/>
    <property type="match status" value="1"/>
</dbReference>
<protein>
    <recommendedName>
        <fullName evidence="4">PDZ domain-containing protein</fullName>
    </recommendedName>
</protein>
<dbReference type="OrthoDB" id="42107at2759"/>
<evidence type="ECO:0000313" key="2">
    <source>
        <dbReference type="EMBL" id="CAH0375345.1"/>
    </source>
</evidence>
<keyword evidence="3" id="KW-1185">Reference proteome</keyword>
<reference evidence="2" key="1">
    <citation type="submission" date="2021-11" db="EMBL/GenBank/DDBJ databases">
        <authorList>
            <consortium name="Genoscope - CEA"/>
            <person name="William W."/>
        </authorList>
    </citation>
    <scope>NUCLEOTIDE SEQUENCE</scope>
</reference>
<dbReference type="AlphaFoldDB" id="A0A8J2WPM7"/>
<name>A0A8J2WPM7_9STRA</name>
<dbReference type="EMBL" id="CAKKNE010000004">
    <property type="protein sequence ID" value="CAH0375345.1"/>
    <property type="molecule type" value="Genomic_DNA"/>
</dbReference>
<organism evidence="2 3">
    <name type="scientific">Pelagomonas calceolata</name>
    <dbReference type="NCBI Taxonomy" id="35677"/>
    <lineage>
        <taxon>Eukaryota</taxon>
        <taxon>Sar</taxon>
        <taxon>Stramenopiles</taxon>
        <taxon>Ochrophyta</taxon>
        <taxon>Pelagophyceae</taxon>
        <taxon>Pelagomonadales</taxon>
        <taxon>Pelagomonadaceae</taxon>
        <taxon>Pelagomonas</taxon>
    </lineage>
</organism>